<dbReference type="PROSITE" id="PS51745">
    <property type="entry name" value="PB1"/>
    <property type="match status" value="1"/>
</dbReference>
<dbReference type="InterPro" id="IPR000270">
    <property type="entry name" value="PB1_dom"/>
</dbReference>
<dbReference type="Pfam" id="PF00564">
    <property type="entry name" value="PB1"/>
    <property type="match status" value="1"/>
</dbReference>
<feature type="region of interest" description="Disordered" evidence="1">
    <location>
        <begin position="115"/>
        <end position="200"/>
    </location>
</feature>
<reference evidence="3" key="4">
    <citation type="submission" date="2025-09" db="UniProtKB">
        <authorList>
            <consortium name="Ensembl"/>
        </authorList>
    </citation>
    <scope>IDENTIFICATION</scope>
</reference>
<dbReference type="EMBL" id="EAAA01002965">
    <property type="status" value="NOT_ANNOTATED_CDS"/>
    <property type="molecule type" value="Genomic_DNA"/>
</dbReference>
<evidence type="ECO:0000256" key="1">
    <source>
        <dbReference type="SAM" id="MobiDB-lite"/>
    </source>
</evidence>
<dbReference type="GO" id="GO:0035973">
    <property type="term" value="P:aggrephagy"/>
    <property type="evidence" value="ECO:0000318"/>
    <property type="project" value="GO_Central"/>
</dbReference>
<reference evidence="3" key="3">
    <citation type="submission" date="2025-08" db="UniProtKB">
        <authorList>
            <consortium name="Ensembl"/>
        </authorList>
    </citation>
    <scope>IDENTIFICATION</scope>
</reference>
<dbReference type="GO" id="GO:0016235">
    <property type="term" value="C:aggresome"/>
    <property type="evidence" value="ECO:0000318"/>
    <property type="project" value="GO_Central"/>
</dbReference>
<protein>
    <recommendedName>
        <fullName evidence="2">PB1 domain-containing protein</fullName>
    </recommendedName>
</protein>
<dbReference type="GO" id="GO:0070530">
    <property type="term" value="F:K63-linked polyubiquitin modification-dependent protein binding"/>
    <property type="evidence" value="ECO:0000318"/>
    <property type="project" value="GO_Central"/>
</dbReference>
<reference evidence="3" key="2">
    <citation type="journal article" date="2008" name="Genome Biol.">
        <title>Improved genome assembly and evidence-based global gene model set for the chordate Ciona intestinalis: new insight into intron and operon populations.</title>
        <authorList>
            <person name="Satou Y."/>
            <person name="Mineta K."/>
            <person name="Ogasawara M."/>
            <person name="Sasakura Y."/>
            <person name="Shoguchi E."/>
            <person name="Ueno K."/>
            <person name="Yamada L."/>
            <person name="Matsumoto J."/>
            <person name="Wasserscheid J."/>
            <person name="Dewar K."/>
            <person name="Wiley G.B."/>
            <person name="Macmil S.L."/>
            <person name="Roe B.A."/>
            <person name="Zeller R.W."/>
            <person name="Hastings K.E."/>
            <person name="Lemaire P."/>
            <person name="Lindquist E."/>
            <person name="Endo T."/>
            <person name="Hotta K."/>
            <person name="Inaba K."/>
        </authorList>
    </citation>
    <scope>NUCLEOTIDE SEQUENCE [LARGE SCALE GENOMIC DNA]</scope>
    <source>
        <strain evidence="3">wild type</strain>
    </source>
</reference>
<dbReference type="GO" id="GO:0000423">
    <property type="term" value="P:mitophagy"/>
    <property type="evidence" value="ECO:0000318"/>
    <property type="project" value="GO_Central"/>
</dbReference>
<dbReference type="PANTHER" id="PTHR15090">
    <property type="entry name" value="SEQUESTOSOME 1-RELATED"/>
    <property type="match status" value="1"/>
</dbReference>
<proteinExistence type="predicted"/>
<dbReference type="HOGENOM" id="CLU_077791_0_0_1"/>
<feature type="compositionally biased region" description="Low complexity" evidence="1">
    <location>
        <begin position="178"/>
        <end position="192"/>
    </location>
</feature>
<dbReference type="Proteomes" id="UP000008144">
    <property type="component" value="Chromosome 9"/>
</dbReference>
<dbReference type="Gene3D" id="3.10.20.90">
    <property type="entry name" value="Phosphatidylinositol 3-kinase Catalytic Subunit, Chain A, domain 1"/>
    <property type="match status" value="1"/>
</dbReference>
<dbReference type="FunFam" id="3.10.20.90:FF:000320">
    <property type="entry name" value="Predicted protein"/>
    <property type="match status" value="1"/>
</dbReference>
<feature type="domain" description="PB1" evidence="2">
    <location>
        <begin position="2"/>
        <end position="91"/>
    </location>
</feature>
<feature type="compositionally biased region" description="Low complexity" evidence="1">
    <location>
        <begin position="140"/>
        <end position="153"/>
    </location>
</feature>
<evidence type="ECO:0000313" key="3">
    <source>
        <dbReference type="Ensembl" id="ENSCINP00000002565.3"/>
    </source>
</evidence>
<dbReference type="InterPro" id="IPR053793">
    <property type="entry name" value="PB1-like"/>
</dbReference>
<dbReference type="OMA" id="QYKAFLY"/>
<dbReference type="PANTHER" id="PTHR15090:SF0">
    <property type="entry name" value="SEQUESTOSOME-1"/>
    <property type="match status" value="1"/>
</dbReference>
<dbReference type="STRING" id="7719.ENSCINP00000002565"/>
<reference evidence="4" key="1">
    <citation type="journal article" date="2002" name="Science">
        <title>The draft genome of Ciona intestinalis: insights into chordate and vertebrate origins.</title>
        <authorList>
            <person name="Dehal P."/>
            <person name="Satou Y."/>
            <person name="Campbell R.K."/>
            <person name="Chapman J."/>
            <person name="Degnan B."/>
            <person name="De Tomaso A."/>
            <person name="Davidson B."/>
            <person name="Di Gregorio A."/>
            <person name="Gelpke M."/>
            <person name="Goodstein D.M."/>
            <person name="Harafuji N."/>
            <person name="Hastings K.E."/>
            <person name="Ho I."/>
            <person name="Hotta K."/>
            <person name="Huang W."/>
            <person name="Kawashima T."/>
            <person name="Lemaire P."/>
            <person name="Martinez D."/>
            <person name="Meinertzhagen I.A."/>
            <person name="Necula S."/>
            <person name="Nonaka M."/>
            <person name="Putnam N."/>
            <person name="Rash S."/>
            <person name="Saiga H."/>
            <person name="Satake M."/>
            <person name="Terry A."/>
            <person name="Yamada L."/>
            <person name="Wang H.G."/>
            <person name="Awazu S."/>
            <person name="Azumi K."/>
            <person name="Boore J."/>
            <person name="Branno M."/>
            <person name="Chin-Bow S."/>
            <person name="DeSantis R."/>
            <person name="Doyle S."/>
            <person name="Francino P."/>
            <person name="Keys D.N."/>
            <person name="Haga S."/>
            <person name="Hayashi H."/>
            <person name="Hino K."/>
            <person name="Imai K.S."/>
            <person name="Inaba K."/>
            <person name="Kano S."/>
            <person name="Kobayashi K."/>
            <person name="Kobayashi M."/>
            <person name="Lee B.I."/>
            <person name="Makabe K.W."/>
            <person name="Manohar C."/>
            <person name="Matassi G."/>
            <person name="Medina M."/>
            <person name="Mochizuki Y."/>
            <person name="Mount S."/>
            <person name="Morishita T."/>
            <person name="Miura S."/>
            <person name="Nakayama A."/>
            <person name="Nishizaka S."/>
            <person name="Nomoto H."/>
            <person name="Ohta F."/>
            <person name="Oishi K."/>
            <person name="Rigoutsos I."/>
            <person name="Sano M."/>
            <person name="Sasaki A."/>
            <person name="Sasakura Y."/>
            <person name="Shoguchi E."/>
            <person name="Shin-i T."/>
            <person name="Spagnuolo A."/>
            <person name="Stainier D."/>
            <person name="Suzuki M.M."/>
            <person name="Tassy O."/>
            <person name="Takatori N."/>
            <person name="Tokuoka M."/>
            <person name="Yagi K."/>
            <person name="Yoshizaki F."/>
            <person name="Wada S."/>
            <person name="Zhang C."/>
            <person name="Hyatt P.D."/>
            <person name="Larimer F."/>
            <person name="Detter C."/>
            <person name="Doggett N."/>
            <person name="Glavina T."/>
            <person name="Hawkins T."/>
            <person name="Richardson P."/>
            <person name="Lucas S."/>
            <person name="Kohara Y."/>
            <person name="Levine M."/>
            <person name="Satoh N."/>
            <person name="Rokhsar D.S."/>
        </authorList>
    </citation>
    <scope>NUCLEOTIDE SEQUENCE [LARGE SCALE GENOMIC DNA]</scope>
</reference>
<accession>F6W9U8</accession>
<dbReference type="AlphaFoldDB" id="F6W9U8"/>
<keyword evidence="4" id="KW-1185">Reference proteome</keyword>
<name>F6W9U8_CIOIN</name>
<dbReference type="SMART" id="SM00666">
    <property type="entry name" value="PB1"/>
    <property type="match status" value="1"/>
</dbReference>
<dbReference type="Ensembl" id="ENSCINT00000002565.3">
    <property type="protein sequence ID" value="ENSCINP00000002565.3"/>
    <property type="gene ID" value="ENSCING00000001326.3"/>
</dbReference>
<dbReference type="InParanoid" id="F6W9U8"/>
<sequence length="224" mass="25481">MAMQYKAFLYTDHPNRAKEIRRFVVDHDVASSYEYLRRKVSTVFPNLGEDNFALQWQDNEGDIIWLNSDEELLQALGQSTEDIFKLYIKESSTSQSQEKKPDFCQYQQQFQGFPPWGNGGWNRRGRGGRCPQWGPPPFAQMPGFFAAGQFGPCFGPPPQQAPKPSKDDKQSTSDDKPTSSNNQSQSQNTPNQFNGEEYLQNVGKAVSDFLHPFEIDVDIDVKTP</sequence>
<dbReference type="GO" id="GO:0044753">
    <property type="term" value="C:amphisome"/>
    <property type="evidence" value="ECO:0000318"/>
    <property type="project" value="GO_Central"/>
</dbReference>
<organism evidence="3 4">
    <name type="scientific">Ciona intestinalis</name>
    <name type="common">Transparent sea squirt</name>
    <name type="synonym">Ascidia intestinalis</name>
    <dbReference type="NCBI Taxonomy" id="7719"/>
    <lineage>
        <taxon>Eukaryota</taxon>
        <taxon>Metazoa</taxon>
        <taxon>Chordata</taxon>
        <taxon>Tunicata</taxon>
        <taxon>Ascidiacea</taxon>
        <taxon>Phlebobranchia</taxon>
        <taxon>Cionidae</taxon>
        <taxon>Ciona</taxon>
    </lineage>
</organism>
<dbReference type="GeneTree" id="ENSGT00390000002781"/>
<evidence type="ECO:0000313" key="4">
    <source>
        <dbReference type="Proteomes" id="UP000008144"/>
    </source>
</evidence>
<dbReference type="SUPFAM" id="SSF54277">
    <property type="entry name" value="CAD &amp; PB1 domains"/>
    <property type="match status" value="1"/>
</dbReference>
<dbReference type="GO" id="GO:0007032">
    <property type="term" value="P:endosome organization"/>
    <property type="evidence" value="ECO:0000318"/>
    <property type="project" value="GO_Central"/>
</dbReference>
<evidence type="ECO:0000259" key="2">
    <source>
        <dbReference type="PROSITE" id="PS51745"/>
    </source>
</evidence>
<dbReference type="InterPro" id="IPR052260">
    <property type="entry name" value="Autophagy_Rcpt_SigReg"/>
</dbReference>
<dbReference type="GO" id="GO:0005080">
    <property type="term" value="F:protein kinase C binding"/>
    <property type="evidence" value="ECO:0000318"/>
    <property type="project" value="GO_Central"/>
</dbReference>
<feature type="compositionally biased region" description="Basic and acidic residues" evidence="1">
    <location>
        <begin position="164"/>
        <end position="177"/>
    </location>
</feature>